<dbReference type="SMART" id="SM00922">
    <property type="entry name" value="MR_MLE"/>
    <property type="match status" value="1"/>
</dbReference>
<protein>
    <submittedName>
        <fullName evidence="3">Mandelate racemase/muconate lactonizing enzyme family protein</fullName>
    </submittedName>
</protein>
<dbReference type="InterPro" id="IPR029017">
    <property type="entry name" value="Enolase-like_N"/>
</dbReference>
<accession>A0A9X1IQT0</accession>
<dbReference type="PANTHER" id="PTHR48080:SF2">
    <property type="entry name" value="D-GALACTONATE DEHYDRATASE"/>
    <property type="match status" value="1"/>
</dbReference>
<keyword evidence="1" id="KW-0456">Lyase</keyword>
<dbReference type="InterPro" id="IPR029065">
    <property type="entry name" value="Enolase_C-like"/>
</dbReference>
<evidence type="ECO:0000313" key="3">
    <source>
        <dbReference type="EMBL" id="MBT2186897.1"/>
    </source>
</evidence>
<dbReference type="AlphaFoldDB" id="A0A9X1IQT0"/>
<dbReference type="InterPro" id="IPR034593">
    <property type="entry name" value="DgoD-like"/>
</dbReference>
<dbReference type="Pfam" id="PF02746">
    <property type="entry name" value="MR_MLE_N"/>
    <property type="match status" value="1"/>
</dbReference>
<name>A0A9X1IQT0_9SPHN</name>
<dbReference type="SFLD" id="SFLDS00001">
    <property type="entry name" value="Enolase"/>
    <property type="match status" value="1"/>
</dbReference>
<dbReference type="GO" id="GO:0016829">
    <property type="term" value="F:lyase activity"/>
    <property type="evidence" value="ECO:0007669"/>
    <property type="project" value="UniProtKB-KW"/>
</dbReference>
<dbReference type="RefSeq" id="WP_214622628.1">
    <property type="nucleotide sequence ID" value="NZ_JAHGAW010000004.1"/>
</dbReference>
<dbReference type="Proteomes" id="UP001138757">
    <property type="component" value="Unassembled WGS sequence"/>
</dbReference>
<feature type="domain" description="Mandelate racemase/muconate lactonizing enzyme C-terminal" evidence="2">
    <location>
        <begin position="147"/>
        <end position="273"/>
    </location>
</feature>
<dbReference type="EMBL" id="JAHGAW010000004">
    <property type="protein sequence ID" value="MBT2186897.1"/>
    <property type="molecule type" value="Genomic_DNA"/>
</dbReference>
<dbReference type="InterPro" id="IPR013341">
    <property type="entry name" value="Mandelate_racemase_N_dom"/>
</dbReference>
<dbReference type="Pfam" id="PF13378">
    <property type="entry name" value="MR_MLE_C"/>
    <property type="match status" value="1"/>
</dbReference>
<dbReference type="PANTHER" id="PTHR48080">
    <property type="entry name" value="D-GALACTONATE DEHYDRATASE-RELATED"/>
    <property type="match status" value="1"/>
</dbReference>
<gene>
    <name evidence="3" type="ORF">KK488_08040</name>
</gene>
<organism evidence="3 4">
    <name type="scientific">Sphingobium nicotianae</name>
    <dbReference type="NCBI Taxonomy" id="2782607"/>
    <lineage>
        <taxon>Bacteria</taxon>
        <taxon>Pseudomonadati</taxon>
        <taxon>Pseudomonadota</taxon>
        <taxon>Alphaproteobacteria</taxon>
        <taxon>Sphingomonadales</taxon>
        <taxon>Sphingomonadaceae</taxon>
        <taxon>Sphingobium</taxon>
    </lineage>
</organism>
<reference evidence="3" key="1">
    <citation type="submission" date="2021-05" db="EMBL/GenBank/DDBJ databases">
        <title>Genome of Sphingobium sp. strain.</title>
        <authorList>
            <person name="Fan R."/>
        </authorList>
    </citation>
    <scope>NUCLEOTIDE SEQUENCE</scope>
    <source>
        <strain evidence="3">H33</strain>
    </source>
</reference>
<dbReference type="Gene3D" id="3.30.390.10">
    <property type="entry name" value="Enolase-like, N-terminal domain"/>
    <property type="match status" value="1"/>
</dbReference>
<dbReference type="InterPro" id="IPR013342">
    <property type="entry name" value="Mandelate_racemase_C"/>
</dbReference>
<dbReference type="SUPFAM" id="SSF54826">
    <property type="entry name" value="Enolase N-terminal domain-like"/>
    <property type="match status" value="1"/>
</dbReference>
<proteinExistence type="predicted"/>
<dbReference type="SUPFAM" id="SSF51604">
    <property type="entry name" value="Enolase C-terminal domain-like"/>
    <property type="match status" value="1"/>
</dbReference>
<evidence type="ECO:0000259" key="2">
    <source>
        <dbReference type="SMART" id="SM00922"/>
    </source>
</evidence>
<evidence type="ECO:0000256" key="1">
    <source>
        <dbReference type="ARBA" id="ARBA00023239"/>
    </source>
</evidence>
<sequence length="408" mass="43558">MRITKIELLHADGGWRTISFLKLSTDEGLTGWSEYNETVWNPGLTPVVQAISAAAIGRDPRAFASIAAVLHASLKLTPGGLGCQAVAAVENACIDVAAKAAGVPAYRLLGGPVRARIPVYWSHAGLFRATIPDAFERDAGSPPVRGPEDYKALGAEIRAKGFTALKTNPVIFGGPDGRRGGTMANTGIRATPDLDLAGAGRGYPLAGLIDQLEALRDGAGPDMEIMLDLNFSLRGEGMRRVAGALDHLGLAWMEIDTDVPAALADVRGGLMTPVASLESLHGMAQYRPWLEQRACDVVLIDPMWNGVYSALRIAALADAFGFNVAVHNCYGRLGDRQAAAFAALAPNLRIMEMEPDDVRWHADLVDAPLALEDSALLLDERIGWGCDPDEVAIRAHPPRPDPTRPWLA</sequence>
<comment type="caution">
    <text evidence="3">The sequence shown here is derived from an EMBL/GenBank/DDBJ whole genome shotgun (WGS) entry which is preliminary data.</text>
</comment>
<dbReference type="InterPro" id="IPR036849">
    <property type="entry name" value="Enolase-like_C_sf"/>
</dbReference>
<evidence type="ECO:0000313" key="4">
    <source>
        <dbReference type="Proteomes" id="UP001138757"/>
    </source>
</evidence>
<keyword evidence="4" id="KW-1185">Reference proteome</keyword>
<dbReference type="Gene3D" id="3.20.20.120">
    <property type="entry name" value="Enolase-like C-terminal domain"/>
    <property type="match status" value="1"/>
</dbReference>
<dbReference type="CDD" id="cd03316">
    <property type="entry name" value="MR_like"/>
    <property type="match status" value="1"/>
</dbReference>